<dbReference type="GO" id="GO:0006779">
    <property type="term" value="P:porphyrin-containing compound biosynthetic process"/>
    <property type="evidence" value="ECO:0007669"/>
    <property type="project" value="InterPro"/>
</dbReference>
<dbReference type="InterPro" id="IPR052024">
    <property type="entry name" value="Methanogen_methyltrans"/>
</dbReference>
<feature type="domain" description="Uroporphyrinogen decarboxylase (URO-D)" evidence="1">
    <location>
        <begin position="128"/>
        <end position="335"/>
    </location>
</feature>
<dbReference type="InterPro" id="IPR000257">
    <property type="entry name" value="Uroporphyrinogen_deCOase"/>
</dbReference>
<dbReference type="Proteomes" id="UP000777784">
    <property type="component" value="Unassembled WGS sequence"/>
</dbReference>
<evidence type="ECO:0000313" key="2">
    <source>
        <dbReference type="EMBL" id="MBU2692433.1"/>
    </source>
</evidence>
<dbReference type="EMBL" id="JAHJDP010000091">
    <property type="protein sequence ID" value="MBU2692433.1"/>
    <property type="molecule type" value="Genomic_DNA"/>
</dbReference>
<dbReference type="Pfam" id="PF01208">
    <property type="entry name" value="URO-D"/>
    <property type="match status" value="1"/>
</dbReference>
<dbReference type="AlphaFoldDB" id="A0A948RWQ5"/>
<gene>
    <name evidence="2" type="ORF">KJ970_16030</name>
</gene>
<name>A0A948RWQ5_UNCEI</name>
<proteinExistence type="predicted"/>
<reference evidence="2" key="1">
    <citation type="submission" date="2021-05" db="EMBL/GenBank/DDBJ databases">
        <title>Energy efficiency and biological interactions define the core microbiome of deep oligotrophic groundwater.</title>
        <authorList>
            <person name="Mehrshad M."/>
            <person name="Lopez-Fernandez M."/>
            <person name="Bell E."/>
            <person name="Bernier-Latmani R."/>
            <person name="Bertilsson S."/>
            <person name="Dopson M."/>
        </authorList>
    </citation>
    <scope>NUCLEOTIDE SEQUENCE</scope>
    <source>
        <strain evidence="2">Modern_marine.mb.64</strain>
    </source>
</reference>
<dbReference type="SUPFAM" id="SSF51726">
    <property type="entry name" value="UROD/MetE-like"/>
    <property type="match status" value="1"/>
</dbReference>
<protein>
    <submittedName>
        <fullName evidence="2">Uroporphyrinogen decarboxylase family protein</fullName>
    </submittedName>
</protein>
<evidence type="ECO:0000259" key="1">
    <source>
        <dbReference type="Pfam" id="PF01208"/>
    </source>
</evidence>
<organism evidence="2 3">
    <name type="scientific">Eiseniibacteriota bacterium</name>
    <dbReference type="NCBI Taxonomy" id="2212470"/>
    <lineage>
        <taxon>Bacteria</taxon>
        <taxon>Candidatus Eiseniibacteriota</taxon>
    </lineage>
</organism>
<dbReference type="PANTHER" id="PTHR47099:SF1">
    <property type="entry name" value="METHYLCOBAMIDE:COM METHYLTRANSFERASE MTBA"/>
    <property type="match status" value="1"/>
</dbReference>
<comment type="caution">
    <text evidence="2">The sequence shown here is derived from an EMBL/GenBank/DDBJ whole genome shotgun (WGS) entry which is preliminary data.</text>
</comment>
<dbReference type="Gene3D" id="3.20.20.210">
    <property type="match status" value="1"/>
</dbReference>
<dbReference type="GO" id="GO:0004853">
    <property type="term" value="F:uroporphyrinogen decarboxylase activity"/>
    <property type="evidence" value="ECO:0007669"/>
    <property type="project" value="InterPro"/>
</dbReference>
<dbReference type="PANTHER" id="PTHR47099">
    <property type="entry name" value="METHYLCOBAMIDE:COM METHYLTRANSFERASE MTBA"/>
    <property type="match status" value="1"/>
</dbReference>
<dbReference type="InterPro" id="IPR038071">
    <property type="entry name" value="UROD/MetE-like_sf"/>
</dbReference>
<evidence type="ECO:0000313" key="3">
    <source>
        <dbReference type="Proteomes" id="UP000777784"/>
    </source>
</evidence>
<accession>A0A948RWQ5</accession>
<sequence length="335" mass="38213">MNSRERIRLIMDGKSADRCGFWLGMPHSDTWPIYRDHFNVSDLEELHALLGSDLRWITPEWNSYRHPEGRGIFDLGIEKGGHGQAGPLAKCEDAGEVEMFEWPDVDYLDFGPILAKLRETGDVYRASGFWTPFFHVIMDLFGMEDYMVKMFTHPEVVHAVTDRVCGFYYEANQRFYAQAGDLIDAFFFGNDFGTQLDVMCGPEQFDEFILPWFRKFTQQAHESHYKVILHSCGSIFRVIDRLIDSGVDCLHPLQAKARNMEAEILARYFKGRVVFMGGIDTQELLVKGGPEEVRAEVRRIKEILAPGLIVSPSHEALLPNVPPENVAAMSDAARE</sequence>